<dbReference type="AlphaFoldDB" id="A0A8D8U2N0"/>
<protein>
    <submittedName>
        <fullName evidence="1">Uncharacterized protein</fullName>
    </submittedName>
</protein>
<dbReference type="EMBL" id="HBUF01327201">
    <property type="protein sequence ID" value="CAG6696086.1"/>
    <property type="molecule type" value="Transcribed_RNA"/>
</dbReference>
<organism evidence="1">
    <name type="scientific">Cacopsylla melanoneura</name>
    <dbReference type="NCBI Taxonomy" id="428564"/>
    <lineage>
        <taxon>Eukaryota</taxon>
        <taxon>Metazoa</taxon>
        <taxon>Ecdysozoa</taxon>
        <taxon>Arthropoda</taxon>
        <taxon>Hexapoda</taxon>
        <taxon>Insecta</taxon>
        <taxon>Pterygota</taxon>
        <taxon>Neoptera</taxon>
        <taxon>Paraneoptera</taxon>
        <taxon>Hemiptera</taxon>
        <taxon>Sternorrhyncha</taxon>
        <taxon>Psylloidea</taxon>
        <taxon>Psyllidae</taxon>
        <taxon>Psyllinae</taxon>
        <taxon>Cacopsylla</taxon>
    </lineage>
</organism>
<evidence type="ECO:0000313" key="1">
    <source>
        <dbReference type="EMBL" id="CAG6696086.1"/>
    </source>
</evidence>
<sequence length="103" mass="12008">MTKQIKKNGRRDRRILLTGGGEGGRCHLLTVRGKEKVLDNRRRLRHYIIRKRKTNYSTPFLSHLCLNLPYYCPSSYGRTLSLSPCPSIIFPPFLFHPTLHNTK</sequence>
<proteinExistence type="predicted"/>
<name>A0A8D8U2N0_9HEMI</name>
<reference evidence="1" key="1">
    <citation type="submission" date="2021-05" db="EMBL/GenBank/DDBJ databases">
        <authorList>
            <person name="Alioto T."/>
            <person name="Alioto T."/>
            <person name="Gomez Garrido J."/>
        </authorList>
    </citation>
    <scope>NUCLEOTIDE SEQUENCE</scope>
</reference>
<accession>A0A8D8U2N0</accession>